<dbReference type="PANTHER" id="PTHR12286">
    <property type="entry name" value="SACCHAROPINE DEHYDROGENASE-LIKE OXIDOREDUCTASE"/>
    <property type="match status" value="1"/>
</dbReference>
<evidence type="ECO:0000313" key="2">
    <source>
        <dbReference type="EMBL" id="SUZ49003.1"/>
    </source>
</evidence>
<sequence>MCAKYLKENYSGLHWAVAGRNKEKLSLLCKNIGANCQVFVADANDSLALDNITQKTKVVLSTAGPFHRYGSKLVASCVKNSTHYVDITGENFWVKQMISQHHQEAKRKRVRIVPSCGYDSIPSDLGCLFSATSFGKEIDFIHSFHTWKGEPSGGTIETMFSSRKAGVNKGAFGRFALNPKNSVSSKQKELTTDRVSVEKNSTIGAWTGPFIMAMANTRVVRRGAALLEELG</sequence>
<dbReference type="Gene3D" id="3.40.50.720">
    <property type="entry name" value="NAD(P)-binding Rossmann-like Domain"/>
    <property type="match status" value="1"/>
</dbReference>
<dbReference type="PANTHER" id="PTHR12286:SF5">
    <property type="entry name" value="SACCHAROPINE DEHYDROGENASE-LIKE OXIDOREDUCTASE"/>
    <property type="match status" value="1"/>
</dbReference>
<feature type="non-terminal residue" evidence="2">
    <location>
        <position position="231"/>
    </location>
</feature>
<dbReference type="EMBL" id="UINC01000099">
    <property type="protein sequence ID" value="SUZ49003.1"/>
    <property type="molecule type" value="Genomic_DNA"/>
</dbReference>
<accession>A0A381N5X2</accession>
<organism evidence="2">
    <name type="scientific">marine metagenome</name>
    <dbReference type="NCBI Taxonomy" id="408172"/>
    <lineage>
        <taxon>unclassified sequences</taxon>
        <taxon>metagenomes</taxon>
        <taxon>ecological metagenomes</taxon>
    </lineage>
</organism>
<gene>
    <name evidence="2" type="ORF">METZ01_LOCUS1857</name>
</gene>
<reference evidence="2" key="1">
    <citation type="submission" date="2018-05" db="EMBL/GenBank/DDBJ databases">
        <authorList>
            <person name="Lanie J.A."/>
            <person name="Ng W.-L."/>
            <person name="Kazmierczak K.M."/>
            <person name="Andrzejewski T.M."/>
            <person name="Davidsen T.M."/>
            <person name="Wayne K.J."/>
            <person name="Tettelin H."/>
            <person name="Glass J.I."/>
            <person name="Rusch D."/>
            <person name="Podicherti R."/>
            <person name="Tsui H.-C.T."/>
            <person name="Winkler M.E."/>
        </authorList>
    </citation>
    <scope>NUCLEOTIDE SEQUENCE</scope>
</reference>
<feature type="domain" description="Saccharopine dehydrogenase NADP binding" evidence="1">
    <location>
        <begin position="10"/>
        <end position="113"/>
    </location>
</feature>
<dbReference type="AlphaFoldDB" id="A0A381N5X2"/>
<dbReference type="GO" id="GO:0009247">
    <property type="term" value="P:glycolipid biosynthetic process"/>
    <property type="evidence" value="ECO:0007669"/>
    <property type="project" value="TreeGrafter"/>
</dbReference>
<dbReference type="SUPFAM" id="SSF51735">
    <property type="entry name" value="NAD(P)-binding Rossmann-fold domains"/>
    <property type="match status" value="1"/>
</dbReference>
<protein>
    <recommendedName>
        <fullName evidence="1">Saccharopine dehydrogenase NADP binding domain-containing protein</fullName>
    </recommendedName>
</protein>
<dbReference type="InterPro" id="IPR005097">
    <property type="entry name" value="Sacchrp_dh_NADP-bd"/>
</dbReference>
<name>A0A381N5X2_9ZZZZ</name>
<dbReference type="InterPro" id="IPR036291">
    <property type="entry name" value="NAD(P)-bd_dom_sf"/>
</dbReference>
<proteinExistence type="predicted"/>
<dbReference type="InterPro" id="IPR051276">
    <property type="entry name" value="Saccharopine_DH-like_oxidrdct"/>
</dbReference>
<evidence type="ECO:0000259" key="1">
    <source>
        <dbReference type="Pfam" id="PF03435"/>
    </source>
</evidence>
<dbReference type="Pfam" id="PF03435">
    <property type="entry name" value="Sacchrp_dh_NADP"/>
    <property type="match status" value="1"/>
</dbReference>
<dbReference type="GO" id="GO:0005886">
    <property type="term" value="C:plasma membrane"/>
    <property type="evidence" value="ECO:0007669"/>
    <property type="project" value="TreeGrafter"/>
</dbReference>